<proteinExistence type="predicted"/>
<protein>
    <recommendedName>
        <fullName evidence="4">Phage integrase SAM-like domain-containing protein</fullName>
    </recommendedName>
</protein>
<name>A0ABR9WCW0_9BACT</name>
<dbReference type="Proteomes" id="UP000634134">
    <property type="component" value="Unassembled WGS sequence"/>
</dbReference>
<reference evidence="3" key="1">
    <citation type="submission" date="2023-07" db="EMBL/GenBank/DDBJ databases">
        <title>Dyadobacter sp. nov 'subterranea' isolated from contaminted grondwater.</title>
        <authorList>
            <person name="Szabo I."/>
            <person name="Al-Omari J."/>
            <person name="Szerdahelyi S.G."/>
            <person name="Rado J."/>
        </authorList>
    </citation>
    <scope>NUCLEOTIDE SEQUENCE [LARGE SCALE GENOMIC DNA]</scope>
    <source>
        <strain evidence="3">UP-52</strain>
    </source>
</reference>
<organism evidence="2 3">
    <name type="scientific">Dyadobacter subterraneus</name>
    <dbReference type="NCBI Taxonomy" id="2773304"/>
    <lineage>
        <taxon>Bacteria</taxon>
        <taxon>Pseudomonadati</taxon>
        <taxon>Bacteroidota</taxon>
        <taxon>Cytophagia</taxon>
        <taxon>Cytophagales</taxon>
        <taxon>Spirosomataceae</taxon>
        <taxon>Dyadobacter</taxon>
    </lineage>
</organism>
<evidence type="ECO:0000313" key="3">
    <source>
        <dbReference type="Proteomes" id="UP000634134"/>
    </source>
</evidence>
<dbReference type="RefSeq" id="WP_194121001.1">
    <property type="nucleotide sequence ID" value="NZ_JACYGY010000001.1"/>
</dbReference>
<feature type="region of interest" description="Disordered" evidence="1">
    <location>
        <begin position="1"/>
        <end position="21"/>
    </location>
</feature>
<dbReference type="EMBL" id="JACYGY010000001">
    <property type="protein sequence ID" value="MBE9462826.1"/>
    <property type="molecule type" value="Genomic_DNA"/>
</dbReference>
<dbReference type="InterPro" id="IPR011010">
    <property type="entry name" value="DNA_brk_join_enz"/>
</dbReference>
<evidence type="ECO:0000256" key="1">
    <source>
        <dbReference type="SAM" id="MobiDB-lite"/>
    </source>
</evidence>
<sequence>MLKSGKTKKSKGKGQPKPLQLPASTTMIGIYCRNARTVFNEAINEKVIDADLYPFKKNDYKIPSSRNKKKALDESVLYSIFNYECKPGSNFNYECKPGSKKEQGRDLSILSYLCNGINLTDLCNLRRFQKDFANGYIDIIREKTKETNREHQQHIRIMLGEKVLEIIESGEIQISETGVTYFLLLTTI</sequence>
<feature type="compositionally biased region" description="Basic residues" evidence="1">
    <location>
        <begin position="1"/>
        <end position="14"/>
    </location>
</feature>
<evidence type="ECO:0000313" key="2">
    <source>
        <dbReference type="EMBL" id="MBE9462826.1"/>
    </source>
</evidence>
<dbReference type="SUPFAM" id="SSF56349">
    <property type="entry name" value="DNA breaking-rejoining enzymes"/>
    <property type="match status" value="1"/>
</dbReference>
<evidence type="ECO:0008006" key="4">
    <source>
        <dbReference type="Google" id="ProtNLM"/>
    </source>
</evidence>
<comment type="caution">
    <text evidence="2">The sequence shown here is derived from an EMBL/GenBank/DDBJ whole genome shotgun (WGS) entry which is preliminary data.</text>
</comment>
<gene>
    <name evidence="2" type="ORF">IEE83_13145</name>
</gene>
<accession>A0ABR9WCW0</accession>
<keyword evidence="3" id="KW-1185">Reference proteome</keyword>